<evidence type="ECO:0000259" key="3">
    <source>
        <dbReference type="Pfam" id="PF05347"/>
    </source>
</evidence>
<dbReference type="Proteomes" id="UP000323386">
    <property type="component" value="Unassembled WGS sequence"/>
</dbReference>
<evidence type="ECO:0000256" key="1">
    <source>
        <dbReference type="ARBA" id="ARBA00009508"/>
    </source>
</evidence>
<dbReference type="PANTHER" id="PTHR13166">
    <property type="entry name" value="PROTEIN C6ORF149"/>
    <property type="match status" value="1"/>
</dbReference>
<dbReference type="InterPro" id="IPR051522">
    <property type="entry name" value="ISC_assembly_LYR"/>
</dbReference>
<feature type="compositionally biased region" description="Polar residues" evidence="2">
    <location>
        <begin position="58"/>
        <end position="74"/>
    </location>
</feature>
<dbReference type="InterPro" id="IPR008011">
    <property type="entry name" value="Complex1_LYR_dom"/>
</dbReference>
<reference evidence="4 5" key="1">
    <citation type="submission" date="2018-03" db="EMBL/GenBank/DDBJ databases">
        <authorList>
            <person name="Guldener U."/>
        </authorList>
    </citation>
    <scope>NUCLEOTIDE SEQUENCE [LARGE SCALE GENOMIC DNA]</scope>
    <source>
        <strain evidence="4 5">DAOM196992</strain>
    </source>
</reference>
<feature type="region of interest" description="Disordered" evidence="2">
    <location>
        <begin position="144"/>
        <end position="173"/>
    </location>
</feature>
<dbReference type="GO" id="GO:0016226">
    <property type="term" value="P:iron-sulfur cluster assembly"/>
    <property type="evidence" value="ECO:0007669"/>
    <property type="project" value="InterPro"/>
</dbReference>
<feature type="compositionally biased region" description="Low complexity" evidence="2">
    <location>
        <begin position="78"/>
        <end position="88"/>
    </location>
</feature>
<dbReference type="AlphaFoldDB" id="A0A5C3EYP7"/>
<gene>
    <name evidence="4" type="ORF">PSFLO_02257</name>
</gene>
<sequence length="173" mass="18220">MQPVVPSRTQILRLYRKYLTTAQSFSSYNFRTYFLRRSRDMFRSALLPQAQAAQSSPFSKQGSATAKVSPSTLLSPDAISTNGSNASGSNGSIAAAAMSDQEKLATFYNTALEDLKVLQRSAITNRLYEGERLVVEQPKLIVGGGGAGAEASVGGGGQPTQGPQSPGGAPQSD</sequence>
<feature type="compositionally biased region" description="Low complexity" evidence="2">
    <location>
        <begin position="160"/>
        <end position="173"/>
    </location>
</feature>
<dbReference type="CDD" id="cd20264">
    <property type="entry name" value="Complex1_LYR_LYRM4"/>
    <property type="match status" value="1"/>
</dbReference>
<organism evidence="4 5">
    <name type="scientific">Pseudozyma flocculosa</name>
    <dbReference type="NCBI Taxonomy" id="84751"/>
    <lineage>
        <taxon>Eukaryota</taxon>
        <taxon>Fungi</taxon>
        <taxon>Dikarya</taxon>
        <taxon>Basidiomycota</taxon>
        <taxon>Ustilaginomycotina</taxon>
        <taxon>Ustilaginomycetes</taxon>
        <taxon>Ustilaginales</taxon>
        <taxon>Ustilaginaceae</taxon>
        <taxon>Pseudozyma</taxon>
    </lineage>
</organism>
<comment type="similarity">
    <text evidence="1">Belongs to the complex I LYR family.</text>
</comment>
<dbReference type="PANTHER" id="PTHR13166:SF7">
    <property type="entry name" value="LYR MOTIF-CONTAINING PROTEIN 4"/>
    <property type="match status" value="1"/>
</dbReference>
<evidence type="ECO:0000313" key="4">
    <source>
        <dbReference type="EMBL" id="SPO36786.1"/>
    </source>
</evidence>
<dbReference type="OrthoDB" id="275715at2759"/>
<protein>
    <recommendedName>
        <fullName evidence="3">Complex 1 LYR protein domain-containing protein</fullName>
    </recommendedName>
</protein>
<dbReference type="EMBL" id="OOIP01000005">
    <property type="protein sequence ID" value="SPO36786.1"/>
    <property type="molecule type" value="Genomic_DNA"/>
</dbReference>
<evidence type="ECO:0000256" key="2">
    <source>
        <dbReference type="SAM" id="MobiDB-lite"/>
    </source>
</evidence>
<keyword evidence="5" id="KW-1185">Reference proteome</keyword>
<dbReference type="GO" id="GO:1990221">
    <property type="term" value="C:L-cysteine desulfurase complex"/>
    <property type="evidence" value="ECO:0007669"/>
    <property type="project" value="TreeGrafter"/>
</dbReference>
<name>A0A5C3EYP7_9BASI</name>
<dbReference type="GO" id="GO:0005739">
    <property type="term" value="C:mitochondrion"/>
    <property type="evidence" value="ECO:0007669"/>
    <property type="project" value="TreeGrafter"/>
</dbReference>
<accession>A0A5C3EYP7</accession>
<dbReference type="Pfam" id="PF05347">
    <property type="entry name" value="Complex1_LYR"/>
    <property type="match status" value="1"/>
</dbReference>
<feature type="domain" description="Complex 1 LYR protein" evidence="3">
    <location>
        <begin position="10"/>
        <end position="44"/>
    </location>
</feature>
<dbReference type="InterPro" id="IPR045297">
    <property type="entry name" value="Complex1_LYR_LYRM4"/>
</dbReference>
<evidence type="ECO:0000313" key="5">
    <source>
        <dbReference type="Proteomes" id="UP000323386"/>
    </source>
</evidence>
<feature type="region of interest" description="Disordered" evidence="2">
    <location>
        <begin position="53"/>
        <end position="88"/>
    </location>
</feature>
<feature type="compositionally biased region" description="Gly residues" evidence="2">
    <location>
        <begin position="144"/>
        <end position="159"/>
    </location>
</feature>
<proteinExistence type="inferred from homology"/>